<dbReference type="OrthoDB" id="10063284at2759"/>
<evidence type="ECO:0000256" key="1">
    <source>
        <dbReference type="SAM" id="Phobius"/>
    </source>
</evidence>
<keyword evidence="1" id="KW-1133">Transmembrane helix</keyword>
<evidence type="ECO:0000313" key="2">
    <source>
        <dbReference type="EMBL" id="GFQ99368.1"/>
    </source>
</evidence>
<organism evidence="2 3">
    <name type="scientific">Trichonephila clavata</name>
    <name type="common">Joro spider</name>
    <name type="synonym">Nephila clavata</name>
    <dbReference type="NCBI Taxonomy" id="2740835"/>
    <lineage>
        <taxon>Eukaryota</taxon>
        <taxon>Metazoa</taxon>
        <taxon>Ecdysozoa</taxon>
        <taxon>Arthropoda</taxon>
        <taxon>Chelicerata</taxon>
        <taxon>Arachnida</taxon>
        <taxon>Araneae</taxon>
        <taxon>Araneomorphae</taxon>
        <taxon>Entelegynae</taxon>
        <taxon>Araneoidea</taxon>
        <taxon>Nephilidae</taxon>
        <taxon>Trichonephila</taxon>
    </lineage>
</organism>
<proteinExistence type="predicted"/>
<comment type="caution">
    <text evidence="2">The sequence shown here is derived from an EMBL/GenBank/DDBJ whole genome shotgun (WGS) entry which is preliminary data.</text>
</comment>
<keyword evidence="1" id="KW-0812">Transmembrane</keyword>
<keyword evidence="3" id="KW-1185">Reference proteome</keyword>
<keyword evidence="1" id="KW-0472">Membrane</keyword>
<evidence type="ECO:0000313" key="3">
    <source>
        <dbReference type="Proteomes" id="UP000887116"/>
    </source>
</evidence>
<name>A0A8X6GAU2_TRICU</name>
<sequence length="125" mass="14929">MALSKGYSNFQKALQVIAEDMTQKLKIIHEAKCLLKDIIIMVGFWAVVLNWINGVNKYLQVKSIELQTVLREMFYEYERDEKVDSQYMDECRRVRIKNDITMTVLQKMLRLKEVKNSKLKLIYLY</sequence>
<dbReference type="AlphaFoldDB" id="A0A8X6GAU2"/>
<feature type="transmembrane region" description="Helical" evidence="1">
    <location>
        <begin position="33"/>
        <end position="52"/>
    </location>
</feature>
<reference evidence="2" key="1">
    <citation type="submission" date="2020-07" db="EMBL/GenBank/DDBJ databases">
        <title>Multicomponent nature underlies the extraordinary mechanical properties of spider dragline silk.</title>
        <authorList>
            <person name="Kono N."/>
            <person name="Nakamura H."/>
            <person name="Mori M."/>
            <person name="Yoshida Y."/>
            <person name="Ohtoshi R."/>
            <person name="Malay A.D."/>
            <person name="Moran D.A.P."/>
            <person name="Tomita M."/>
            <person name="Numata K."/>
            <person name="Arakawa K."/>
        </authorList>
    </citation>
    <scope>NUCLEOTIDE SEQUENCE</scope>
</reference>
<protein>
    <submittedName>
        <fullName evidence="2">Uncharacterized protein</fullName>
    </submittedName>
</protein>
<accession>A0A8X6GAU2</accession>
<dbReference type="Proteomes" id="UP000887116">
    <property type="component" value="Unassembled WGS sequence"/>
</dbReference>
<gene>
    <name evidence="2" type="ORF">TNCT_82501</name>
</gene>
<dbReference type="EMBL" id="BMAO01034847">
    <property type="protein sequence ID" value="GFQ99368.1"/>
    <property type="molecule type" value="Genomic_DNA"/>
</dbReference>